<evidence type="ECO:0000256" key="1">
    <source>
        <dbReference type="ARBA" id="ARBA00022723"/>
    </source>
</evidence>
<feature type="zinc finger region" description="CR-type" evidence="5">
    <location>
        <begin position="148"/>
        <end position="227"/>
    </location>
</feature>
<dbReference type="Pfam" id="PF01556">
    <property type="entry name" value="DnaJ_C"/>
    <property type="match status" value="1"/>
</dbReference>
<dbReference type="InterPro" id="IPR018253">
    <property type="entry name" value="DnaJ_domain_CS"/>
</dbReference>
<dbReference type="InterPro" id="IPR036410">
    <property type="entry name" value="HSP_DnaJ_Cys-rich_dom_sf"/>
</dbReference>
<dbReference type="Gene3D" id="2.60.260.20">
    <property type="entry name" value="Urease metallochaperone UreE, N-terminal domain"/>
    <property type="match status" value="2"/>
</dbReference>
<dbReference type="PANTHER" id="PTHR43888">
    <property type="entry name" value="DNAJ-LIKE-2, ISOFORM A-RELATED"/>
    <property type="match status" value="1"/>
</dbReference>
<dbReference type="CDD" id="cd06257">
    <property type="entry name" value="DnaJ"/>
    <property type="match status" value="1"/>
</dbReference>
<keyword evidence="1 5" id="KW-0479">Metal-binding</keyword>
<dbReference type="PROSITE" id="PS00636">
    <property type="entry name" value="DNAJ_1"/>
    <property type="match status" value="1"/>
</dbReference>
<dbReference type="SUPFAM" id="SSF49493">
    <property type="entry name" value="HSP40/DnaJ peptide-binding domain"/>
    <property type="match status" value="2"/>
</dbReference>
<dbReference type="PROSITE" id="PS51188">
    <property type="entry name" value="ZF_CR"/>
    <property type="match status" value="1"/>
</dbReference>
<evidence type="ECO:0000313" key="10">
    <source>
        <dbReference type="Proteomes" id="UP001470230"/>
    </source>
</evidence>
<keyword evidence="10" id="KW-1185">Reference proteome</keyword>
<feature type="region of interest" description="Disordered" evidence="6">
    <location>
        <begin position="75"/>
        <end position="102"/>
    </location>
</feature>
<feature type="domain" description="CR-type" evidence="8">
    <location>
        <begin position="148"/>
        <end position="227"/>
    </location>
</feature>
<accession>A0ABR2K786</accession>
<dbReference type="InterPro" id="IPR001623">
    <property type="entry name" value="DnaJ_domain"/>
</dbReference>
<dbReference type="InterPro" id="IPR002939">
    <property type="entry name" value="DnaJ_C"/>
</dbReference>
<evidence type="ECO:0000259" key="7">
    <source>
        <dbReference type="PROSITE" id="PS50076"/>
    </source>
</evidence>
<reference evidence="9 10" key="1">
    <citation type="submission" date="2024-04" db="EMBL/GenBank/DDBJ databases">
        <title>Tritrichomonas musculus Genome.</title>
        <authorList>
            <person name="Alves-Ferreira E."/>
            <person name="Grigg M."/>
            <person name="Lorenzi H."/>
            <person name="Galac M."/>
        </authorList>
    </citation>
    <scope>NUCLEOTIDE SEQUENCE [LARGE SCALE GENOMIC DNA]</scope>
    <source>
        <strain evidence="9 10">EAF2021</strain>
    </source>
</reference>
<evidence type="ECO:0000313" key="9">
    <source>
        <dbReference type="EMBL" id="KAK8886771.1"/>
    </source>
</evidence>
<evidence type="ECO:0000259" key="8">
    <source>
        <dbReference type="PROSITE" id="PS51188"/>
    </source>
</evidence>
<evidence type="ECO:0000256" key="4">
    <source>
        <dbReference type="ARBA" id="ARBA00022833"/>
    </source>
</evidence>
<evidence type="ECO:0000256" key="3">
    <source>
        <dbReference type="ARBA" id="ARBA00022771"/>
    </source>
</evidence>
<dbReference type="EMBL" id="JAPFFF010000007">
    <property type="protein sequence ID" value="KAK8886771.1"/>
    <property type="molecule type" value="Genomic_DNA"/>
</dbReference>
<keyword evidence="3 5" id="KW-0863">Zinc-finger</keyword>
<name>A0ABR2K786_9EUKA</name>
<dbReference type="Gene3D" id="2.10.230.10">
    <property type="entry name" value="Heat shock protein DnaJ, cysteine-rich domain"/>
    <property type="match status" value="1"/>
</dbReference>
<dbReference type="SMART" id="SM00271">
    <property type="entry name" value="DnaJ"/>
    <property type="match status" value="1"/>
</dbReference>
<evidence type="ECO:0008006" key="11">
    <source>
        <dbReference type="Google" id="ProtNLM"/>
    </source>
</evidence>
<dbReference type="PRINTS" id="PR00625">
    <property type="entry name" value="JDOMAIN"/>
</dbReference>
<protein>
    <recommendedName>
        <fullName evidence="11">DnaJ domain containing protein</fullName>
    </recommendedName>
</protein>
<evidence type="ECO:0000256" key="5">
    <source>
        <dbReference type="PROSITE-ProRule" id="PRU00546"/>
    </source>
</evidence>
<evidence type="ECO:0000256" key="2">
    <source>
        <dbReference type="ARBA" id="ARBA00022737"/>
    </source>
</evidence>
<organism evidence="9 10">
    <name type="scientific">Tritrichomonas musculus</name>
    <dbReference type="NCBI Taxonomy" id="1915356"/>
    <lineage>
        <taxon>Eukaryota</taxon>
        <taxon>Metamonada</taxon>
        <taxon>Parabasalia</taxon>
        <taxon>Tritrichomonadida</taxon>
        <taxon>Tritrichomonadidae</taxon>
        <taxon>Tritrichomonas</taxon>
    </lineage>
</organism>
<dbReference type="Gene3D" id="1.10.287.110">
    <property type="entry name" value="DnaJ domain"/>
    <property type="match status" value="1"/>
</dbReference>
<comment type="caution">
    <text evidence="9">The sequence shown here is derived from an EMBL/GenBank/DDBJ whole genome shotgun (WGS) entry which is preliminary data.</text>
</comment>
<dbReference type="SUPFAM" id="SSF46565">
    <property type="entry name" value="Chaperone J-domain"/>
    <property type="match status" value="1"/>
</dbReference>
<sequence>MSEESDDRYESSHPKKVQSLYDILGCSPTATQEEIKKAYRKKAFQLHPDRNKNDPHATEEFQQLGQAYSILKDPAQRAEYDRSRENRSKTSSNNSDSDFQENVEVKKQTIDIMTQIYGFGKYRAPPTGPKMSPTYRLIRVPMKVAYLGGDINEKIEIAVVCPSCKGTGSKDGKKYPICDACNGTGGYFKGDDYSYFYPCEKCHKIGFLIPKGKACKKCHGHKVIIEKKKMQIPIEQGADNLDQIEIPDKGDEYPGKDPADLNLLILIQNQGGFVRCDNDLFHVCYISNIEMKNGTSFELKSLDGRTLKLHTPPKQHVDCNRFYKVQGEGFPIKGNPSQKGNLYIKFNQPQGGISGAIFCPLVELGRATGSAIIKSVDKNKSHMINTISEDEQEKILERLRKQNEDLNDVDDPAMDVFNNLIFFVPIPV</sequence>
<gene>
    <name evidence="9" type="ORF">M9Y10_042241</name>
</gene>
<proteinExistence type="predicted"/>
<dbReference type="Pfam" id="PF00226">
    <property type="entry name" value="DnaJ"/>
    <property type="match status" value="1"/>
</dbReference>
<feature type="domain" description="J" evidence="7">
    <location>
        <begin position="19"/>
        <end position="84"/>
    </location>
</feature>
<dbReference type="InterPro" id="IPR044713">
    <property type="entry name" value="DNJA1/2-like"/>
</dbReference>
<keyword evidence="2" id="KW-0677">Repeat</keyword>
<dbReference type="SUPFAM" id="SSF57938">
    <property type="entry name" value="DnaJ/Hsp40 cysteine-rich domain"/>
    <property type="match status" value="1"/>
</dbReference>
<dbReference type="Proteomes" id="UP001470230">
    <property type="component" value="Unassembled WGS sequence"/>
</dbReference>
<dbReference type="CDD" id="cd10719">
    <property type="entry name" value="DnaJ_zf"/>
    <property type="match status" value="1"/>
</dbReference>
<feature type="compositionally biased region" description="Basic and acidic residues" evidence="6">
    <location>
        <begin position="75"/>
        <end position="88"/>
    </location>
</feature>
<dbReference type="InterPro" id="IPR036869">
    <property type="entry name" value="J_dom_sf"/>
</dbReference>
<dbReference type="InterPro" id="IPR001305">
    <property type="entry name" value="HSP_DnaJ_Cys-rich_dom"/>
</dbReference>
<dbReference type="PROSITE" id="PS50076">
    <property type="entry name" value="DNAJ_2"/>
    <property type="match status" value="1"/>
</dbReference>
<dbReference type="InterPro" id="IPR008971">
    <property type="entry name" value="HSP40/DnaJ_pept-bd"/>
</dbReference>
<keyword evidence="4 5" id="KW-0862">Zinc</keyword>
<evidence type="ECO:0000256" key="6">
    <source>
        <dbReference type="SAM" id="MobiDB-lite"/>
    </source>
</evidence>